<reference evidence="3" key="1">
    <citation type="submission" date="2016-10" db="EMBL/GenBank/DDBJ databases">
        <authorList>
            <person name="Varghese N."/>
            <person name="Submissions S."/>
        </authorList>
    </citation>
    <scope>NUCLEOTIDE SEQUENCE [LARGE SCALE GENOMIC DNA]</scope>
    <source>
        <strain evidence="3">DSM 15310</strain>
    </source>
</reference>
<accession>A0A1I0J223</accession>
<gene>
    <name evidence="2" type="ORF">SAMN04487998_3610</name>
</gene>
<organism evidence="2 3">
    <name type="scientific">Hymenobacter actinosclerus</name>
    <dbReference type="NCBI Taxonomy" id="82805"/>
    <lineage>
        <taxon>Bacteria</taxon>
        <taxon>Pseudomonadati</taxon>
        <taxon>Bacteroidota</taxon>
        <taxon>Cytophagia</taxon>
        <taxon>Cytophagales</taxon>
        <taxon>Hymenobacteraceae</taxon>
        <taxon>Hymenobacter</taxon>
    </lineage>
</organism>
<protein>
    <recommendedName>
        <fullName evidence="4">Outer membrane protein beta-barrel domain-containing protein</fullName>
    </recommendedName>
</protein>
<dbReference type="Proteomes" id="UP000198697">
    <property type="component" value="Unassembled WGS sequence"/>
</dbReference>
<dbReference type="EMBL" id="FOHS01000006">
    <property type="protein sequence ID" value="SEU03753.1"/>
    <property type="molecule type" value="Genomic_DNA"/>
</dbReference>
<feature type="chain" id="PRO_5011554637" description="Outer membrane protein beta-barrel domain-containing protein" evidence="1">
    <location>
        <begin position="22"/>
        <end position="198"/>
    </location>
</feature>
<evidence type="ECO:0000313" key="2">
    <source>
        <dbReference type="EMBL" id="SEU03753.1"/>
    </source>
</evidence>
<evidence type="ECO:0000313" key="3">
    <source>
        <dbReference type="Proteomes" id="UP000198697"/>
    </source>
</evidence>
<sequence length="198" mass="21287">MIYKAVLTSGVGLLLAVSATAQTNPLPIKKSKNTGLFNITQIGYNAGVGQATYRSDVVLDYRGSVNRFRTTFGYFLNPAVSVGLGFGLDGYHEPSYNTAPLVADVRYYRQPTGNSLFITGNGGYALKLGAGFERGVTTGLHVGYRVIAGRSTNLLFSVGPEAQQIQDARINLIGPGSFEQIESTIWLKSISFNAGFLF</sequence>
<dbReference type="AlphaFoldDB" id="A0A1I0J223"/>
<evidence type="ECO:0008006" key="4">
    <source>
        <dbReference type="Google" id="ProtNLM"/>
    </source>
</evidence>
<keyword evidence="1" id="KW-0732">Signal</keyword>
<proteinExistence type="predicted"/>
<keyword evidence="3" id="KW-1185">Reference proteome</keyword>
<name>A0A1I0J223_9BACT</name>
<evidence type="ECO:0000256" key="1">
    <source>
        <dbReference type="SAM" id="SignalP"/>
    </source>
</evidence>
<feature type="signal peptide" evidence="1">
    <location>
        <begin position="1"/>
        <end position="21"/>
    </location>
</feature>